<accession>A0AAV4P8N6</accession>
<dbReference type="GO" id="GO:0005730">
    <property type="term" value="C:nucleolus"/>
    <property type="evidence" value="ECO:0007669"/>
    <property type="project" value="UniProtKB-SubCell"/>
</dbReference>
<feature type="domain" description="SAM-dependent MTase RsmB/NOP-type" evidence="12">
    <location>
        <begin position="300"/>
        <end position="587"/>
    </location>
</feature>
<comment type="caution">
    <text evidence="13">The sequence shown here is derived from an EMBL/GenBank/DDBJ whole genome shotgun (WGS) entry which is preliminary data.</text>
</comment>
<feature type="binding site" evidence="9">
    <location>
        <position position="416"/>
    </location>
    <ligand>
        <name>S-adenosyl-L-methionine</name>
        <dbReference type="ChEBI" id="CHEBI:59789"/>
    </ligand>
</feature>
<evidence type="ECO:0000256" key="7">
    <source>
        <dbReference type="ARBA" id="ARBA00022884"/>
    </source>
</evidence>
<dbReference type="InterPro" id="IPR001678">
    <property type="entry name" value="MeTrfase_RsmB-F_NOP2_dom"/>
</dbReference>
<dbReference type="PANTHER" id="PTHR22807:SF30">
    <property type="entry name" value="28S RRNA (CYTOSINE(4447)-C(5))-METHYLTRANSFERASE-RELATED"/>
    <property type="match status" value="1"/>
</dbReference>
<dbReference type="PRINTS" id="PR02008">
    <property type="entry name" value="RCMTFAMILY"/>
</dbReference>
<evidence type="ECO:0000259" key="12">
    <source>
        <dbReference type="PROSITE" id="PS51686"/>
    </source>
</evidence>
<sequence>MGRKGEFKDKPKRGPGRKAKKQKPPQLPTYLQAERDPTFVSRRAKKRLNKQKRASEQHEEETREKLSETLESVEDAEHYEDDDKEIIPKNQELLSENDDSGDDEQNLKKQVKKKSKIDKKSKLFSDDNTEWLKPKSSKQELFQDTDDDEVEEEDQDLDRMADDSDDDDDVLGDEFNADLSGSDENDDLLPIEKKAKKLEKKEAELKKLEEAELQSSIQQGETFKLPVGEEIDTADLSVLNQRIKDIAHVLADFQKRREENRSRVEYMNQLKADLCSYYNYNEFMMEKLMELFPPNELIELLEANEIKRPLTIRTNTLKTRRGDLAQALINRGVNLDPLGKWTKVGLIVYDSQVPVGATPEYLAGHYILQGAASLLPVMSLAPRENERVLDMCSAPGGKSTHIAALMKNTGVLFANDAVKDRAKAIVGNLHRLGITNTIVSIEDGRKFPKLMTGFDRVMCDAPCSGTGVVSKDPSVKASKDEKDILRCSTMQKQLLLAAIDCTNAHSKTGGFIVYSTCSILPEENECVINYALNKRNVKVVPSGLDFGKEGLSRYREHRFHPSLKLGRRFYPHIHNMDGFFVCKLKKFSNVIPGESKPENEKVKSENDEEADQVGKKGNKRKQMDPDDETKVKKIEYDDEGNPISPKKEKRKKRKTDSEDIKSEDDTEKTKMTNLDLKSNGISADETKTDSEYEDDDIKHSNQGNKANKKHVKKLKFKEDQKAAKSSNRKRINNK</sequence>
<gene>
    <name evidence="13" type="primary">NOP2</name>
    <name evidence="13" type="ORF">CDAR_475561</name>
</gene>
<dbReference type="FunFam" id="3.30.70.1170:FF:000001">
    <property type="entry name" value="Ribosomal RNA methyltransferase Nop2"/>
    <property type="match status" value="1"/>
</dbReference>
<feature type="active site" description="Nucleophile" evidence="9">
    <location>
        <position position="517"/>
    </location>
</feature>
<evidence type="ECO:0000256" key="5">
    <source>
        <dbReference type="ARBA" id="ARBA00022679"/>
    </source>
</evidence>
<feature type="compositionally biased region" description="Acidic residues" evidence="11">
    <location>
        <begin position="163"/>
        <end position="187"/>
    </location>
</feature>
<dbReference type="PROSITE" id="PS51686">
    <property type="entry name" value="SAM_MT_RSMB_NOP"/>
    <property type="match status" value="1"/>
</dbReference>
<reference evidence="13 14" key="1">
    <citation type="submission" date="2021-06" db="EMBL/GenBank/DDBJ databases">
        <title>Caerostris darwini draft genome.</title>
        <authorList>
            <person name="Kono N."/>
            <person name="Arakawa K."/>
        </authorList>
    </citation>
    <scope>NUCLEOTIDE SEQUENCE [LARGE SCALE GENOMIC DNA]</scope>
</reference>
<protein>
    <recommendedName>
        <fullName evidence="12">SAM-dependent MTase RsmB/NOP-type domain-containing protein</fullName>
    </recommendedName>
</protein>
<feature type="compositionally biased region" description="Basic residues" evidence="11">
    <location>
        <begin position="706"/>
        <end position="715"/>
    </location>
</feature>
<feature type="binding site" evidence="9">
    <location>
        <begin position="392"/>
        <end position="398"/>
    </location>
    <ligand>
        <name>S-adenosyl-L-methionine</name>
        <dbReference type="ChEBI" id="CHEBI:59789"/>
    </ligand>
</feature>
<dbReference type="PANTHER" id="PTHR22807">
    <property type="entry name" value="NOP2 YEAST -RELATED NOL1/NOP2/FMU SUN DOMAIN-CONTAINING"/>
    <property type="match status" value="1"/>
</dbReference>
<evidence type="ECO:0000256" key="10">
    <source>
        <dbReference type="SAM" id="Coils"/>
    </source>
</evidence>
<name>A0AAV4P8N6_9ARAC</name>
<keyword evidence="14" id="KW-1185">Reference proteome</keyword>
<dbReference type="InterPro" id="IPR049560">
    <property type="entry name" value="MeTrfase_RsmB-F_NOP2_cat"/>
</dbReference>
<dbReference type="NCBIfam" id="TIGR00446">
    <property type="entry name" value="nop2p"/>
    <property type="match status" value="1"/>
</dbReference>
<keyword evidence="8" id="KW-0539">Nucleus</keyword>
<feature type="compositionally biased region" description="Basic and acidic residues" evidence="11">
    <location>
        <begin position="53"/>
        <end position="68"/>
    </location>
</feature>
<feature type="region of interest" description="Disordered" evidence="11">
    <location>
        <begin position="1"/>
        <end position="187"/>
    </location>
</feature>
<feature type="compositionally biased region" description="Basic and acidic residues" evidence="11">
    <location>
        <begin position="118"/>
        <end position="133"/>
    </location>
</feature>
<keyword evidence="5 9" id="KW-0808">Transferase</keyword>
<evidence type="ECO:0000256" key="11">
    <source>
        <dbReference type="SAM" id="MobiDB-lite"/>
    </source>
</evidence>
<keyword evidence="3" id="KW-0690">Ribosome biogenesis</keyword>
<dbReference type="PRINTS" id="PR02012">
    <property type="entry name" value="RCMTNOP2"/>
</dbReference>
<feature type="region of interest" description="Disordered" evidence="11">
    <location>
        <begin position="593"/>
        <end position="734"/>
    </location>
</feature>
<feature type="compositionally biased region" description="Basic residues" evidence="11">
    <location>
        <begin position="10"/>
        <end position="23"/>
    </location>
</feature>
<dbReference type="Gene3D" id="3.30.70.1170">
    <property type="entry name" value="Sun protein, domain 3"/>
    <property type="match status" value="1"/>
</dbReference>
<dbReference type="InterPro" id="IPR029063">
    <property type="entry name" value="SAM-dependent_MTases_sf"/>
</dbReference>
<keyword evidence="4 9" id="KW-0489">Methyltransferase</keyword>
<dbReference type="AlphaFoldDB" id="A0AAV4P8N6"/>
<feature type="compositionally biased region" description="Basic residues" evidence="11">
    <location>
        <begin position="42"/>
        <end position="52"/>
    </location>
</feature>
<dbReference type="Gene3D" id="3.40.50.150">
    <property type="entry name" value="Vaccinia Virus protein VP39"/>
    <property type="match status" value="1"/>
</dbReference>
<keyword evidence="6 9" id="KW-0949">S-adenosyl-L-methionine</keyword>
<feature type="compositionally biased region" description="Basic and acidic residues" evidence="11">
    <location>
        <begin position="595"/>
        <end position="605"/>
    </location>
</feature>
<dbReference type="InterPro" id="IPR054728">
    <property type="entry name" value="RsmB-like_ferredoxin"/>
</dbReference>
<dbReference type="Pfam" id="PF22458">
    <property type="entry name" value="RsmF-B_ferredox"/>
    <property type="match status" value="1"/>
</dbReference>
<dbReference type="InterPro" id="IPR023267">
    <property type="entry name" value="RCMT"/>
</dbReference>
<feature type="binding site" evidence="9">
    <location>
        <position position="443"/>
    </location>
    <ligand>
        <name>S-adenosyl-L-methionine</name>
        <dbReference type="ChEBI" id="CHEBI:59789"/>
    </ligand>
</feature>
<organism evidence="13 14">
    <name type="scientific">Caerostris darwini</name>
    <dbReference type="NCBI Taxonomy" id="1538125"/>
    <lineage>
        <taxon>Eukaryota</taxon>
        <taxon>Metazoa</taxon>
        <taxon>Ecdysozoa</taxon>
        <taxon>Arthropoda</taxon>
        <taxon>Chelicerata</taxon>
        <taxon>Arachnida</taxon>
        <taxon>Araneae</taxon>
        <taxon>Araneomorphae</taxon>
        <taxon>Entelegynae</taxon>
        <taxon>Araneoidea</taxon>
        <taxon>Araneidae</taxon>
        <taxon>Caerostris</taxon>
    </lineage>
</organism>
<feature type="compositionally biased region" description="Acidic residues" evidence="11">
    <location>
        <begin position="143"/>
        <end position="156"/>
    </location>
</feature>
<proteinExistence type="inferred from homology"/>
<evidence type="ECO:0000256" key="9">
    <source>
        <dbReference type="PROSITE-ProRule" id="PRU01023"/>
    </source>
</evidence>
<dbReference type="Pfam" id="PF01189">
    <property type="entry name" value="Methyltr_RsmB-F"/>
    <property type="match status" value="1"/>
</dbReference>
<evidence type="ECO:0000313" key="13">
    <source>
        <dbReference type="EMBL" id="GIX93358.1"/>
    </source>
</evidence>
<evidence type="ECO:0000256" key="1">
    <source>
        <dbReference type="ARBA" id="ARBA00004604"/>
    </source>
</evidence>
<comment type="subcellular location">
    <subcellularLocation>
        <location evidence="1">Nucleus</location>
        <location evidence="1">Nucleolus</location>
    </subcellularLocation>
</comment>
<dbReference type="InterPro" id="IPR023273">
    <property type="entry name" value="RCMT_NOP2"/>
</dbReference>
<dbReference type="GO" id="GO:0070475">
    <property type="term" value="P:rRNA base methylation"/>
    <property type="evidence" value="ECO:0007669"/>
    <property type="project" value="TreeGrafter"/>
</dbReference>
<feature type="compositionally biased region" description="Polar residues" evidence="11">
    <location>
        <begin position="671"/>
        <end position="681"/>
    </location>
</feature>
<dbReference type="EMBL" id="BPLQ01002493">
    <property type="protein sequence ID" value="GIX93358.1"/>
    <property type="molecule type" value="Genomic_DNA"/>
</dbReference>
<evidence type="ECO:0000256" key="3">
    <source>
        <dbReference type="ARBA" id="ARBA00022517"/>
    </source>
</evidence>
<dbReference type="Proteomes" id="UP001054837">
    <property type="component" value="Unassembled WGS sequence"/>
</dbReference>
<evidence type="ECO:0000256" key="4">
    <source>
        <dbReference type="ARBA" id="ARBA00022603"/>
    </source>
</evidence>
<feature type="compositionally biased region" description="Basic and acidic residues" evidence="11">
    <location>
        <begin position="621"/>
        <end position="635"/>
    </location>
</feature>
<evidence type="ECO:0000313" key="14">
    <source>
        <dbReference type="Proteomes" id="UP001054837"/>
    </source>
</evidence>
<dbReference type="GO" id="GO:0003723">
    <property type="term" value="F:RNA binding"/>
    <property type="evidence" value="ECO:0007669"/>
    <property type="project" value="UniProtKB-UniRule"/>
</dbReference>
<feature type="binding site" evidence="9">
    <location>
        <position position="460"/>
    </location>
    <ligand>
        <name>S-adenosyl-L-methionine</name>
        <dbReference type="ChEBI" id="CHEBI:59789"/>
    </ligand>
</feature>
<evidence type="ECO:0000256" key="8">
    <source>
        <dbReference type="ARBA" id="ARBA00023242"/>
    </source>
</evidence>
<dbReference type="GO" id="GO:0000470">
    <property type="term" value="P:maturation of LSU-rRNA"/>
    <property type="evidence" value="ECO:0007669"/>
    <property type="project" value="TreeGrafter"/>
</dbReference>
<feature type="coiled-coil region" evidence="10">
    <location>
        <begin position="191"/>
        <end position="218"/>
    </location>
</feature>
<keyword evidence="10" id="KW-0175">Coiled coil</keyword>
<feature type="compositionally biased region" description="Acidic residues" evidence="11">
    <location>
        <begin position="95"/>
        <end position="104"/>
    </location>
</feature>
<dbReference type="InterPro" id="IPR011023">
    <property type="entry name" value="Nop2p"/>
</dbReference>
<comment type="similarity">
    <text evidence="2 9">Belongs to the class I-like SAM-binding methyltransferase superfamily. RsmB/NOP family.</text>
</comment>
<evidence type="ECO:0000256" key="2">
    <source>
        <dbReference type="ARBA" id="ARBA00007494"/>
    </source>
</evidence>
<keyword evidence="7 9" id="KW-0694">RNA-binding</keyword>
<feature type="compositionally biased region" description="Acidic residues" evidence="11">
    <location>
        <begin position="71"/>
        <end position="84"/>
    </location>
</feature>
<dbReference type="GO" id="GO:0009383">
    <property type="term" value="F:rRNA (cytosine-C5-)-methyltransferase activity"/>
    <property type="evidence" value="ECO:0007669"/>
    <property type="project" value="TreeGrafter"/>
</dbReference>
<evidence type="ECO:0000256" key="6">
    <source>
        <dbReference type="ARBA" id="ARBA00022691"/>
    </source>
</evidence>
<dbReference type="SUPFAM" id="SSF53335">
    <property type="entry name" value="S-adenosyl-L-methionine-dependent methyltransferases"/>
    <property type="match status" value="1"/>
</dbReference>